<reference evidence="1" key="2">
    <citation type="journal article" date="2015" name="Data Brief">
        <title>Shoot transcriptome of the giant reed, Arundo donax.</title>
        <authorList>
            <person name="Barrero R.A."/>
            <person name="Guerrero F.D."/>
            <person name="Moolhuijzen P."/>
            <person name="Goolsby J.A."/>
            <person name="Tidwell J."/>
            <person name="Bellgard S.E."/>
            <person name="Bellgard M.I."/>
        </authorList>
    </citation>
    <scope>NUCLEOTIDE SEQUENCE</scope>
    <source>
        <tissue evidence="1">Shoot tissue taken approximately 20 cm above the soil surface</tissue>
    </source>
</reference>
<protein>
    <submittedName>
        <fullName evidence="1">Uncharacterized protein</fullName>
    </submittedName>
</protein>
<reference evidence="1" key="1">
    <citation type="submission" date="2014-09" db="EMBL/GenBank/DDBJ databases">
        <authorList>
            <person name="Magalhaes I.L.F."/>
            <person name="Oliveira U."/>
            <person name="Santos F.R."/>
            <person name="Vidigal T.H.D.A."/>
            <person name="Brescovit A.D."/>
            <person name="Santos A.J."/>
        </authorList>
    </citation>
    <scope>NUCLEOTIDE SEQUENCE</scope>
    <source>
        <tissue evidence="1">Shoot tissue taken approximately 20 cm above the soil surface</tissue>
    </source>
</reference>
<sequence>MATSFKTQTTVD</sequence>
<proteinExistence type="predicted"/>
<organism evidence="1">
    <name type="scientific">Arundo donax</name>
    <name type="common">Giant reed</name>
    <name type="synonym">Donax arundinaceus</name>
    <dbReference type="NCBI Taxonomy" id="35708"/>
    <lineage>
        <taxon>Eukaryota</taxon>
        <taxon>Viridiplantae</taxon>
        <taxon>Streptophyta</taxon>
        <taxon>Embryophyta</taxon>
        <taxon>Tracheophyta</taxon>
        <taxon>Spermatophyta</taxon>
        <taxon>Magnoliopsida</taxon>
        <taxon>Liliopsida</taxon>
        <taxon>Poales</taxon>
        <taxon>Poaceae</taxon>
        <taxon>PACMAD clade</taxon>
        <taxon>Arundinoideae</taxon>
        <taxon>Arundineae</taxon>
        <taxon>Arundo</taxon>
    </lineage>
</organism>
<dbReference type="EMBL" id="GBRH01279893">
    <property type="protein sequence ID" value="JAD18002.1"/>
    <property type="molecule type" value="Transcribed_RNA"/>
</dbReference>
<evidence type="ECO:0000313" key="1">
    <source>
        <dbReference type="EMBL" id="JAD18002.1"/>
    </source>
</evidence>
<accession>A0A0A8Y2L4</accession>
<name>A0A0A8Y2L4_ARUDO</name>